<gene>
    <name evidence="2" type="ORF">CA13_55490</name>
</gene>
<evidence type="ECO:0000313" key="3">
    <source>
        <dbReference type="Proteomes" id="UP000315010"/>
    </source>
</evidence>
<evidence type="ECO:0000313" key="2">
    <source>
        <dbReference type="EMBL" id="TWT84073.1"/>
    </source>
</evidence>
<evidence type="ECO:0000256" key="1">
    <source>
        <dbReference type="SAM" id="MobiDB-lite"/>
    </source>
</evidence>
<feature type="region of interest" description="Disordered" evidence="1">
    <location>
        <begin position="117"/>
        <end position="136"/>
    </location>
</feature>
<dbReference type="AlphaFoldDB" id="A0A5C5ZBY0"/>
<feature type="compositionally biased region" description="Basic residues" evidence="1">
    <location>
        <begin position="170"/>
        <end position="185"/>
    </location>
</feature>
<proteinExistence type="predicted"/>
<organism evidence="2 3">
    <name type="scientific">Novipirellula herctigrandis</name>
    <dbReference type="NCBI Taxonomy" id="2527986"/>
    <lineage>
        <taxon>Bacteria</taxon>
        <taxon>Pseudomonadati</taxon>
        <taxon>Planctomycetota</taxon>
        <taxon>Planctomycetia</taxon>
        <taxon>Pirellulales</taxon>
        <taxon>Pirellulaceae</taxon>
        <taxon>Novipirellula</taxon>
    </lineage>
</organism>
<sequence>MGFDSRHSTPGFKRQLIFTNGETRSFKRASLLLERVNGLKVSANTIERICMEVGDELASAAEHDWQGILDGEAVLPQVAVVSCDGGRIRTRKANCGPGIHLECTGWNETKNAIFVSASSDTSSSDPQPRPPSCFLNRNHVAGLTETAKTKENAGRDSPLLGSQKSPPKQPGKRRQPKHKPKKIHRTLISSMRNSRVFGVQMDREARRRKFDQASRRVFVADGLSCNWTIHAEHFRGDVAILDFTHAVSYLHRGSIACFGQGVEAWENYKRWMILTWQGKVAEVIEERLVHQSRLGEAPADAGEDDPRAQLRQIIGYLKNNLDRMHYARYRCEGLPTTSAWMESAVKEINYRTKGTEMFWNHPAGAEAILQIRAASLSDDDRLARFLARRPGSARIRKANQIATIAA</sequence>
<feature type="region of interest" description="Disordered" evidence="1">
    <location>
        <begin position="146"/>
        <end position="185"/>
    </location>
</feature>
<dbReference type="EMBL" id="SJPJ01000001">
    <property type="protein sequence ID" value="TWT84073.1"/>
    <property type="molecule type" value="Genomic_DNA"/>
</dbReference>
<comment type="caution">
    <text evidence="2">The sequence shown here is derived from an EMBL/GenBank/DDBJ whole genome shotgun (WGS) entry which is preliminary data.</text>
</comment>
<accession>A0A5C5ZBY0</accession>
<protein>
    <submittedName>
        <fullName evidence="2">Uncharacterized protein</fullName>
    </submittedName>
</protein>
<reference evidence="2 3" key="1">
    <citation type="submission" date="2019-02" db="EMBL/GenBank/DDBJ databases">
        <title>Deep-cultivation of Planctomycetes and their phenomic and genomic characterization uncovers novel biology.</title>
        <authorList>
            <person name="Wiegand S."/>
            <person name="Jogler M."/>
            <person name="Boedeker C."/>
            <person name="Pinto D."/>
            <person name="Vollmers J."/>
            <person name="Rivas-Marin E."/>
            <person name="Kohn T."/>
            <person name="Peeters S.H."/>
            <person name="Heuer A."/>
            <person name="Rast P."/>
            <person name="Oberbeckmann S."/>
            <person name="Bunk B."/>
            <person name="Jeske O."/>
            <person name="Meyerdierks A."/>
            <person name="Storesund J.E."/>
            <person name="Kallscheuer N."/>
            <person name="Luecker S."/>
            <person name="Lage O.M."/>
            <person name="Pohl T."/>
            <person name="Merkel B.J."/>
            <person name="Hornburger P."/>
            <person name="Mueller R.-W."/>
            <person name="Bruemmer F."/>
            <person name="Labrenz M."/>
            <person name="Spormann A.M."/>
            <person name="Op Den Camp H."/>
            <person name="Overmann J."/>
            <person name="Amann R."/>
            <person name="Jetten M.S.M."/>
            <person name="Mascher T."/>
            <person name="Medema M.H."/>
            <person name="Devos D.P."/>
            <person name="Kaster A.-K."/>
            <person name="Ovreas L."/>
            <person name="Rohde M."/>
            <person name="Galperin M.Y."/>
            <person name="Jogler C."/>
        </authorList>
    </citation>
    <scope>NUCLEOTIDE SEQUENCE [LARGE SCALE GENOMIC DNA]</scope>
    <source>
        <strain evidence="2 3">CA13</strain>
    </source>
</reference>
<name>A0A5C5ZBY0_9BACT</name>
<feature type="compositionally biased region" description="Low complexity" evidence="1">
    <location>
        <begin position="117"/>
        <end position="126"/>
    </location>
</feature>
<dbReference type="Proteomes" id="UP000315010">
    <property type="component" value="Unassembled WGS sequence"/>
</dbReference>
<keyword evidence="3" id="KW-1185">Reference proteome</keyword>